<dbReference type="GO" id="GO:0005829">
    <property type="term" value="C:cytosol"/>
    <property type="evidence" value="ECO:0007669"/>
    <property type="project" value="TreeGrafter"/>
</dbReference>
<evidence type="ECO:0000259" key="4">
    <source>
        <dbReference type="PROSITE" id="PS50042"/>
    </source>
</evidence>
<dbReference type="GO" id="GO:0003700">
    <property type="term" value="F:DNA-binding transcription factor activity"/>
    <property type="evidence" value="ECO:0007669"/>
    <property type="project" value="TreeGrafter"/>
</dbReference>
<dbReference type="EMBL" id="SMLL01000002">
    <property type="protein sequence ID" value="TFZ03488.1"/>
    <property type="molecule type" value="Genomic_DNA"/>
</dbReference>
<dbReference type="OrthoDB" id="6881322at2"/>
<dbReference type="InterPro" id="IPR050397">
    <property type="entry name" value="Env_Response_Regulators"/>
</dbReference>
<dbReference type="CDD" id="cd00038">
    <property type="entry name" value="CAP_ED"/>
    <property type="match status" value="1"/>
</dbReference>
<dbReference type="InterPro" id="IPR018490">
    <property type="entry name" value="cNMP-bd_dom_sf"/>
</dbReference>
<keyword evidence="7" id="KW-1185">Reference proteome</keyword>
<sequence>MAHTVRLAPGERAALCASRWFEQLAPSLRHDLLRVLRVRRHADGEGLFARGDEVSEWLGCAAGAVRIASTTPAGKSLTLTFVRPGRWFGDPPLGSPVQRSHDAFAQGPTTTVAVTRADLLGLLREHPEFALALVQLQGHRLRQAFGLIEELSSVTLRARLARQLLHLMRGHGQASQGGEVRIGLRLRQHLLAELLGCSRQRVNEQLRELAAQEVIRRDKGLLVVRSPGRLQDLAMHGEA</sequence>
<dbReference type="Gene3D" id="1.10.10.10">
    <property type="entry name" value="Winged helix-like DNA-binding domain superfamily/Winged helix DNA-binding domain"/>
    <property type="match status" value="1"/>
</dbReference>
<keyword evidence="1" id="KW-0805">Transcription regulation</keyword>
<evidence type="ECO:0000256" key="1">
    <source>
        <dbReference type="ARBA" id="ARBA00023015"/>
    </source>
</evidence>
<feature type="domain" description="HTH crp-type" evidence="5">
    <location>
        <begin position="154"/>
        <end position="228"/>
    </location>
</feature>
<dbReference type="Pfam" id="PF13545">
    <property type="entry name" value="HTH_Crp_2"/>
    <property type="match status" value="1"/>
</dbReference>
<feature type="domain" description="Cyclic nucleotide-binding" evidence="4">
    <location>
        <begin position="20"/>
        <end position="123"/>
    </location>
</feature>
<keyword evidence="2" id="KW-0238">DNA-binding</keyword>
<dbReference type="PROSITE" id="PS50042">
    <property type="entry name" value="CNMP_BINDING_3"/>
    <property type="match status" value="1"/>
</dbReference>
<dbReference type="SUPFAM" id="SSF46785">
    <property type="entry name" value="Winged helix' DNA-binding domain"/>
    <property type="match status" value="1"/>
</dbReference>
<evidence type="ECO:0000256" key="3">
    <source>
        <dbReference type="ARBA" id="ARBA00023163"/>
    </source>
</evidence>
<evidence type="ECO:0000313" key="7">
    <source>
        <dbReference type="Proteomes" id="UP000297564"/>
    </source>
</evidence>
<dbReference type="SUPFAM" id="SSF51206">
    <property type="entry name" value="cAMP-binding domain-like"/>
    <property type="match status" value="1"/>
</dbReference>
<accession>A0A4Z0BYW5</accession>
<organism evidence="6 7">
    <name type="scientific">Ramlibacter rhizophilus</name>
    <dbReference type="NCBI Taxonomy" id="1781167"/>
    <lineage>
        <taxon>Bacteria</taxon>
        <taxon>Pseudomonadati</taxon>
        <taxon>Pseudomonadota</taxon>
        <taxon>Betaproteobacteria</taxon>
        <taxon>Burkholderiales</taxon>
        <taxon>Comamonadaceae</taxon>
        <taxon>Ramlibacter</taxon>
    </lineage>
</organism>
<dbReference type="SMART" id="SM00100">
    <property type="entry name" value="cNMP"/>
    <property type="match status" value="1"/>
</dbReference>
<dbReference type="PROSITE" id="PS51063">
    <property type="entry name" value="HTH_CRP_2"/>
    <property type="match status" value="1"/>
</dbReference>
<reference evidence="6 7" key="1">
    <citation type="submission" date="2019-03" db="EMBL/GenBank/DDBJ databases">
        <title>Ramlibacter rhizophilus CCTCC AB2015357, whole genome shotgun sequence.</title>
        <authorList>
            <person name="Zhang X."/>
            <person name="Feng G."/>
            <person name="Zhu H."/>
        </authorList>
    </citation>
    <scope>NUCLEOTIDE SEQUENCE [LARGE SCALE GENOMIC DNA]</scope>
    <source>
        <strain evidence="6 7">CCTCC AB2015357</strain>
    </source>
</reference>
<dbReference type="InterPro" id="IPR012318">
    <property type="entry name" value="HTH_CRP"/>
</dbReference>
<evidence type="ECO:0000259" key="5">
    <source>
        <dbReference type="PROSITE" id="PS51063"/>
    </source>
</evidence>
<dbReference type="PANTHER" id="PTHR24567">
    <property type="entry name" value="CRP FAMILY TRANSCRIPTIONAL REGULATORY PROTEIN"/>
    <property type="match status" value="1"/>
</dbReference>
<dbReference type="Pfam" id="PF00027">
    <property type="entry name" value="cNMP_binding"/>
    <property type="match status" value="1"/>
</dbReference>
<dbReference type="InterPro" id="IPR014710">
    <property type="entry name" value="RmlC-like_jellyroll"/>
</dbReference>
<protein>
    <submittedName>
        <fullName evidence="6">Crp/Fnr family transcriptional regulator</fullName>
    </submittedName>
</protein>
<evidence type="ECO:0000313" key="6">
    <source>
        <dbReference type="EMBL" id="TFZ03488.1"/>
    </source>
</evidence>
<comment type="caution">
    <text evidence="6">The sequence shown here is derived from an EMBL/GenBank/DDBJ whole genome shotgun (WGS) entry which is preliminary data.</text>
</comment>
<dbReference type="InterPro" id="IPR000595">
    <property type="entry name" value="cNMP-bd_dom"/>
</dbReference>
<dbReference type="SMART" id="SM00419">
    <property type="entry name" value="HTH_CRP"/>
    <property type="match status" value="1"/>
</dbReference>
<dbReference type="InterPro" id="IPR036390">
    <property type="entry name" value="WH_DNA-bd_sf"/>
</dbReference>
<dbReference type="Gene3D" id="2.60.120.10">
    <property type="entry name" value="Jelly Rolls"/>
    <property type="match status" value="1"/>
</dbReference>
<dbReference type="Proteomes" id="UP000297564">
    <property type="component" value="Unassembled WGS sequence"/>
</dbReference>
<dbReference type="PANTHER" id="PTHR24567:SF74">
    <property type="entry name" value="HTH-TYPE TRANSCRIPTIONAL REGULATOR ARCR"/>
    <property type="match status" value="1"/>
</dbReference>
<dbReference type="RefSeq" id="WP_135284287.1">
    <property type="nucleotide sequence ID" value="NZ_SMLL01000002.1"/>
</dbReference>
<name>A0A4Z0BYW5_9BURK</name>
<dbReference type="AlphaFoldDB" id="A0A4Z0BYW5"/>
<dbReference type="GO" id="GO:0003677">
    <property type="term" value="F:DNA binding"/>
    <property type="evidence" value="ECO:0007669"/>
    <property type="project" value="UniProtKB-KW"/>
</dbReference>
<dbReference type="InterPro" id="IPR036388">
    <property type="entry name" value="WH-like_DNA-bd_sf"/>
</dbReference>
<gene>
    <name evidence="6" type="ORF">EZ242_06335</name>
</gene>
<keyword evidence="3" id="KW-0804">Transcription</keyword>
<evidence type="ECO:0000256" key="2">
    <source>
        <dbReference type="ARBA" id="ARBA00023125"/>
    </source>
</evidence>
<proteinExistence type="predicted"/>